<dbReference type="AlphaFoldDB" id="E1ZAS7"/>
<evidence type="ECO:0000313" key="3">
    <source>
        <dbReference type="Proteomes" id="UP000008141"/>
    </source>
</evidence>
<dbReference type="PANTHER" id="PTHR46336">
    <property type="entry name" value="OS02G0260700 PROTEIN"/>
    <property type="match status" value="1"/>
</dbReference>
<protein>
    <recommendedName>
        <fullName evidence="4">BTB domain-containing protein</fullName>
    </recommendedName>
</protein>
<dbReference type="GeneID" id="17356351"/>
<feature type="compositionally biased region" description="Basic and acidic residues" evidence="1">
    <location>
        <begin position="87"/>
        <end position="112"/>
    </location>
</feature>
<dbReference type="RefSeq" id="XP_005849417.1">
    <property type="nucleotide sequence ID" value="XM_005849355.1"/>
</dbReference>
<gene>
    <name evidence="2" type="ORF">CHLNCDRAFT_143939</name>
</gene>
<dbReference type="InterPro" id="IPR045890">
    <property type="entry name" value="POB1-like"/>
</dbReference>
<evidence type="ECO:0000313" key="2">
    <source>
        <dbReference type="EMBL" id="EFN57315.1"/>
    </source>
</evidence>
<reference evidence="2 3" key="1">
    <citation type="journal article" date="2010" name="Plant Cell">
        <title>The Chlorella variabilis NC64A genome reveals adaptation to photosymbiosis, coevolution with viruses, and cryptic sex.</title>
        <authorList>
            <person name="Blanc G."/>
            <person name="Duncan G."/>
            <person name="Agarkova I."/>
            <person name="Borodovsky M."/>
            <person name="Gurnon J."/>
            <person name="Kuo A."/>
            <person name="Lindquist E."/>
            <person name="Lucas S."/>
            <person name="Pangilinan J."/>
            <person name="Polle J."/>
            <person name="Salamov A."/>
            <person name="Terry A."/>
            <person name="Yamada T."/>
            <person name="Dunigan D.D."/>
            <person name="Grigoriev I.V."/>
            <person name="Claverie J.M."/>
            <person name="Van Etten J.L."/>
        </authorList>
    </citation>
    <scope>NUCLEOTIDE SEQUENCE [LARGE SCALE GENOMIC DNA]</scope>
    <source>
        <strain evidence="2 3">NC64A</strain>
    </source>
</reference>
<evidence type="ECO:0008006" key="4">
    <source>
        <dbReference type="Google" id="ProtNLM"/>
    </source>
</evidence>
<keyword evidence="3" id="KW-1185">Reference proteome</keyword>
<dbReference type="KEGG" id="cvr:CHLNCDRAFT_143939"/>
<accession>E1ZAS7</accession>
<sequence length="514" mass="57302">MPPEELREALRASLQREQRLLAQLVIIRRQADEALRGSTPCTMAMPHPLDFLLPFEGEQHWDCTLVLLLPPVEDQKAAQQEDGGTPDADRQQADQHEQQGDERRDAQQDESKGPAAKRQKAEQQSVDGPQHQQPPEQRRVSLQTSSTLLALYSEKFRDWIARWMGGAAEKELEVHCRSEGEVAGYRHLLAFIHSMGKEVPQAAEELIQLLLLAREHAVEPAVLACLQRLQQQVPSLPATACLALLSALETGVSGHEKLQAAAGKLAAAICKHLLQHLGPLQAMLNHDELQQVFASIPYGPLRDCIFADENVDADTEATVLAAFAFWADQNIKDTDRDAGQRIAAICSCIRFPAIPGHILDNYYTCHSFMCTFDPNRELLFRAITSAADLSQAVRWKLLMADGKLMDLKATCERWWLPRPRPLSLYSELESASFEFKVEYTVWLCAANSTSDLEAVSGTSFFEPCSGSGWGEIFIKEAPEHGGQPITWDGFWAEGSRFMHNGAARVRLQLRLPGN</sequence>
<organism evidence="3">
    <name type="scientific">Chlorella variabilis</name>
    <name type="common">Green alga</name>
    <dbReference type="NCBI Taxonomy" id="554065"/>
    <lineage>
        <taxon>Eukaryota</taxon>
        <taxon>Viridiplantae</taxon>
        <taxon>Chlorophyta</taxon>
        <taxon>core chlorophytes</taxon>
        <taxon>Trebouxiophyceae</taxon>
        <taxon>Chlorellales</taxon>
        <taxon>Chlorellaceae</taxon>
        <taxon>Chlorella clade</taxon>
        <taxon>Chlorella</taxon>
    </lineage>
</organism>
<dbReference type="OrthoDB" id="520255at2759"/>
<name>E1ZAS7_CHLVA</name>
<dbReference type="InParanoid" id="E1ZAS7"/>
<proteinExistence type="predicted"/>
<dbReference type="EMBL" id="GL433840">
    <property type="protein sequence ID" value="EFN57315.1"/>
    <property type="molecule type" value="Genomic_DNA"/>
</dbReference>
<dbReference type="Proteomes" id="UP000008141">
    <property type="component" value="Unassembled WGS sequence"/>
</dbReference>
<feature type="region of interest" description="Disordered" evidence="1">
    <location>
        <begin position="75"/>
        <end position="141"/>
    </location>
</feature>
<feature type="compositionally biased region" description="Polar residues" evidence="1">
    <location>
        <begin position="122"/>
        <end position="141"/>
    </location>
</feature>
<dbReference type="PANTHER" id="PTHR46336:SF3">
    <property type="entry name" value="BTB_POZ DOMAIN-CONTAINING PROTEIN POB1"/>
    <property type="match status" value="1"/>
</dbReference>
<evidence type="ECO:0000256" key="1">
    <source>
        <dbReference type="SAM" id="MobiDB-lite"/>
    </source>
</evidence>